<evidence type="ECO:0000259" key="1">
    <source>
        <dbReference type="Pfam" id="PF01883"/>
    </source>
</evidence>
<evidence type="ECO:0000259" key="2">
    <source>
        <dbReference type="Pfam" id="PF23451"/>
    </source>
</evidence>
<sequence>MRRVNSEEVIHRLRTVMDPELPGVNIVDLGMVDEIAMDEQGLRVTLIPTFLGCPALELIGSQVKTALNDIGPTEVQWSIHHEWSSERITDEGRQALLLWGVAPPSQRSDSVTCPFCGSSKTRSLSQFGRTLCQQLYYCESCSQPFDRFKRI</sequence>
<dbReference type="EMBL" id="PXYT01000082">
    <property type="protein sequence ID" value="PSR24334.1"/>
    <property type="molecule type" value="Genomic_DNA"/>
</dbReference>
<accession>A0A2T2WQ28</accession>
<gene>
    <name evidence="3" type="primary">paaJ</name>
    <name evidence="3" type="ORF">C7B43_19310</name>
</gene>
<dbReference type="InterPro" id="IPR011883">
    <property type="entry name" value="PaaD-like"/>
</dbReference>
<dbReference type="Gene3D" id="3.30.300.130">
    <property type="entry name" value="Fe-S cluster assembly (FSCA)"/>
    <property type="match status" value="1"/>
</dbReference>
<dbReference type="AlphaFoldDB" id="A0A2T2WQ28"/>
<reference evidence="3 4" key="1">
    <citation type="journal article" date="2014" name="BMC Genomics">
        <title>Comparison of environmental and isolate Sulfobacillus genomes reveals diverse carbon, sulfur, nitrogen, and hydrogen metabolisms.</title>
        <authorList>
            <person name="Justice N.B."/>
            <person name="Norman A."/>
            <person name="Brown C.T."/>
            <person name="Singh A."/>
            <person name="Thomas B.C."/>
            <person name="Banfield J.F."/>
        </authorList>
    </citation>
    <scope>NUCLEOTIDE SEQUENCE [LARGE SCALE GENOMIC DNA]</scope>
    <source>
        <strain evidence="3">AMDSBA1</strain>
    </source>
</reference>
<feature type="domain" description="MIP18 family-like" evidence="1">
    <location>
        <begin position="7"/>
        <end position="72"/>
    </location>
</feature>
<name>A0A2T2WQ28_9FIRM</name>
<dbReference type="InterPro" id="IPR034904">
    <property type="entry name" value="FSCA_dom_sf"/>
</dbReference>
<dbReference type="Pfam" id="PF01883">
    <property type="entry name" value="FeS_assembly_P"/>
    <property type="match status" value="1"/>
</dbReference>
<feature type="domain" description="PaaD zinc beta ribbon" evidence="2">
    <location>
        <begin position="106"/>
        <end position="149"/>
    </location>
</feature>
<dbReference type="PANTHER" id="PTHR42831">
    <property type="entry name" value="FE-S PROTEIN MATURATION AUXILIARY FACTOR YITW"/>
    <property type="match status" value="1"/>
</dbReference>
<proteinExistence type="predicted"/>
<evidence type="ECO:0000313" key="3">
    <source>
        <dbReference type="EMBL" id="PSR24334.1"/>
    </source>
</evidence>
<protein>
    <submittedName>
        <fullName evidence="3">Phenylacetate-CoA oxygenase subunit PaaJ</fullName>
    </submittedName>
</protein>
<dbReference type="NCBIfam" id="TIGR02159">
    <property type="entry name" value="PA_CoA_Oxy4"/>
    <property type="match status" value="1"/>
</dbReference>
<dbReference type="Pfam" id="PF23451">
    <property type="entry name" value="Zn_ribbon_PaaD"/>
    <property type="match status" value="1"/>
</dbReference>
<comment type="caution">
    <text evidence="3">The sequence shown here is derived from an EMBL/GenBank/DDBJ whole genome shotgun (WGS) entry which is preliminary data.</text>
</comment>
<dbReference type="SUPFAM" id="SSF117916">
    <property type="entry name" value="Fe-S cluster assembly (FSCA) domain-like"/>
    <property type="match status" value="1"/>
</dbReference>
<dbReference type="InterPro" id="IPR052339">
    <property type="entry name" value="Fe-S_Maturation_MIP18"/>
</dbReference>
<evidence type="ECO:0000313" key="4">
    <source>
        <dbReference type="Proteomes" id="UP000242699"/>
    </source>
</evidence>
<dbReference type="InterPro" id="IPR002744">
    <property type="entry name" value="MIP18-like"/>
</dbReference>
<dbReference type="PANTHER" id="PTHR42831:SF3">
    <property type="entry name" value="1,2-PHENYLACETYL-COA EPOXIDASE, SUBUNIT D-RELATED"/>
    <property type="match status" value="1"/>
</dbReference>
<dbReference type="InterPro" id="IPR056572">
    <property type="entry name" value="Zn_ribbon_PaaD"/>
</dbReference>
<dbReference type="Proteomes" id="UP000242699">
    <property type="component" value="Unassembled WGS sequence"/>
</dbReference>
<organism evidence="3 4">
    <name type="scientific">Sulfobacillus benefaciens</name>
    <dbReference type="NCBI Taxonomy" id="453960"/>
    <lineage>
        <taxon>Bacteria</taxon>
        <taxon>Bacillati</taxon>
        <taxon>Bacillota</taxon>
        <taxon>Clostridia</taxon>
        <taxon>Eubacteriales</taxon>
        <taxon>Clostridiales Family XVII. Incertae Sedis</taxon>
        <taxon>Sulfobacillus</taxon>
    </lineage>
</organism>